<evidence type="ECO:0000313" key="1">
    <source>
        <dbReference type="EMBL" id="DAE14909.1"/>
    </source>
</evidence>
<proteinExistence type="predicted"/>
<name>A0A8S5Q838_9CAUD</name>
<accession>A0A8S5Q838</accession>
<dbReference type="Pfam" id="PF21825">
    <property type="entry name" value="crAss001_48"/>
    <property type="match status" value="1"/>
</dbReference>
<dbReference type="EMBL" id="BK015596">
    <property type="protein sequence ID" value="DAE14909.1"/>
    <property type="molecule type" value="Genomic_DNA"/>
</dbReference>
<dbReference type="InterPro" id="IPR054052">
    <property type="entry name" value="Y16Q-like"/>
</dbReference>
<sequence>MDKHNKLVLFLGRKDAVEIAGENQVALMEQQKIQMHDYLLTLKERIDLMKK</sequence>
<protein>
    <submittedName>
        <fullName evidence="1">Uncharacterized protein</fullName>
    </submittedName>
</protein>
<organism evidence="1">
    <name type="scientific">Myoviridae sp. ct1IL4</name>
    <dbReference type="NCBI Taxonomy" id="2825019"/>
    <lineage>
        <taxon>Viruses</taxon>
        <taxon>Duplodnaviria</taxon>
        <taxon>Heunggongvirae</taxon>
        <taxon>Uroviricota</taxon>
        <taxon>Caudoviricetes</taxon>
    </lineage>
</organism>
<reference evidence="1" key="1">
    <citation type="journal article" date="2021" name="Proc. Natl. Acad. Sci. U.S.A.">
        <title>A Catalog of Tens of Thousands of Viruses from Human Metagenomes Reveals Hidden Associations with Chronic Diseases.</title>
        <authorList>
            <person name="Tisza M.J."/>
            <person name="Buck C.B."/>
        </authorList>
    </citation>
    <scope>NUCLEOTIDE SEQUENCE</scope>
    <source>
        <strain evidence="1">Ct1IL4</strain>
    </source>
</reference>